<evidence type="ECO:0000259" key="8">
    <source>
        <dbReference type="Pfam" id="PF00149"/>
    </source>
</evidence>
<dbReference type="AlphaFoldDB" id="A0A3P3XQD7"/>
<keyword evidence="6 7" id="KW-0269">Exonuclease</keyword>
<keyword evidence="7" id="KW-0235">DNA replication</keyword>
<evidence type="ECO:0000256" key="4">
    <source>
        <dbReference type="ARBA" id="ARBA00022722"/>
    </source>
</evidence>
<dbReference type="InterPro" id="IPR050535">
    <property type="entry name" value="DNA_Repair-Maintenance_Comp"/>
</dbReference>
<comment type="similarity">
    <text evidence="1 7">Belongs to the SbcD family.</text>
</comment>
<comment type="subunit">
    <text evidence="2 7">Heterodimer of SbcC and SbcD.</text>
</comment>
<keyword evidence="7" id="KW-0233">DNA recombination</keyword>
<dbReference type="GO" id="GO:0008408">
    <property type="term" value="F:3'-5' exonuclease activity"/>
    <property type="evidence" value="ECO:0007669"/>
    <property type="project" value="InterPro"/>
</dbReference>
<organism evidence="10">
    <name type="scientific">uncultured spirochete</name>
    <dbReference type="NCBI Taxonomy" id="156406"/>
    <lineage>
        <taxon>Bacteria</taxon>
        <taxon>Pseudomonadati</taxon>
        <taxon>Spirochaetota</taxon>
        <taxon>Spirochaetia</taxon>
        <taxon>Spirochaetales</taxon>
        <taxon>environmental samples</taxon>
    </lineage>
</organism>
<reference evidence="10" key="1">
    <citation type="submission" date="2017-02" db="EMBL/GenBank/DDBJ databases">
        <authorList>
            <person name="Regsiter A."/>
            <person name="William W."/>
        </authorList>
    </citation>
    <scope>NUCLEOTIDE SEQUENCE</scope>
    <source>
        <strain evidence="10">BdmA 4</strain>
    </source>
</reference>
<keyword evidence="5 7" id="KW-0378">Hydrolase</keyword>
<dbReference type="InterPro" id="IPR026843">
    <property type="entry name" value="SbcD_C"/>
</dbReference>
<gene>
    <name evidence="7" type="primary">sbcD</name>
    <name evidence="10" type="ORF">SPIRO4BDMA_50013</name>
</gene>
<dbReference type="Pfam" id="PF00149">
    <property type="entry name" value="Metallophos"/>
    <property type="match status" value="1"/>
</dbReference>
<protein>
    <recommendedName>
        <fullName evidence="3 7">Nuclease SbcCD subunit D</fullName>
    </recommendedName>
</protein>
<keyword evidence="4 7" id="KW-0540">Nuclease</keyword>
<feature type="domain" description="Calcineurin-like phosphoesterase" evidence="8">
    <location>
        <begin position="9"/>
        <end position="241"/>
    </location>
</feature>
<dbReference type="InterPro" id="IPR004593">
    <property type="entry name" value="SbcD"/>
</dbReference>
<accession>A0A3P3XQD7</accession>
<dbReference type="GO" id="GO:0006260">
    <property type="term" value="P:DNA replication"/>
    <property type="evidence" value="ECO:0007669"/>
    <property type="project" value="UniProtKB-KW"/>
</dbReference>
<dbReference type="PANTHER" id="PTHR30337:SF0">
    <property type="entry name" value="NUCLEASE SBCCD SUBUNIT D"/>
    <property type="match status" value="1"/>
</dbReference>
<dbReference type="CDD" id="cd00840">
    <property type="entry name" value="MPP_Mre11_N"/>
    <property type="match status" value="1"/>
</dbReference>
<sequence>MPTTSKIFKLVHISDLHLGKSLRSQDLAEDQAYVLGQIVRQAEKLAPDLVIISGDVFDRSIPSESAQTMFGRFMADLRRALPGQARSALRGQARILVIPGNHDSPRRIAFAAELFEAVGIYLVSEVRLAPALVLEKGGKRAAVWALPFVTHGAYHEFRRNLPEGTPVDALGDGSMAERMASIIANIRPHFGEYDLNILEAHCYVRGAALTESDTAFIGGTEAVPASLFDAFDYVALGHLHRMQALSPKMWYSGAPMAMSFGDGGSEKGFLYTELGAKGPAKIVPVILEPLRAFRRVRGTFEQLTAESSTLDSDYVEVILTDADPVYNAFNELAARFPNLTSVRQEAFEKMAAGTGFDGLPVDEARLDTENRQALGLSHEDTRHAAALRDFASFARCILEEPPPEEMMQAFESLLAEAEQELA</sequence>
<evidence type="ECO:0000256" key="2">
    <source>
        <dbReference type="ARBA" id="ARBA00011322"/>
    </source>
</evidence>
<dbReference type="EMBL" id="FWDO01000005">
    <property type="protein sequence ID" value="SLM18498.1"/>
    <property type="molecule type" value="Genomic_DNA"/>
</dbReference>
<evidence type="ECO:0000313" key="10">
    <source>
        <dbReference type="EMBL" id="SLM18498.1"/>
    </source>
</evidence>
<evidence type="ECO:0000256" key="1">
    <source>
        <dbReference type="ARBA" id="ARBA00010555"/>
    </source>
</evidence>
<comment type="function">
    <text evidence="7">SbcCD cleaves DNA hairpin structures. These structures can inhibit DNA replication and are intermediates in certain DNA recombination reactions. The complex acts as a 3'-&gt;5' double strand exonuclease that can open hairpins. It also has a 5' single-strand endonuclease activity.</text>
</comment>
<feature type="domain" description="Nuclease SbcCD subunit D C-terminal" evidence="9">
    <location>
        <begin position="290"/>
        <end position="345"/>
    </location>
</feature>
<evidence type="ECO:0000256" key="6">
    <source>
        <dbReference type="ARBA" id="ARBA00022839"/>
    </source>
</evidence>
<evidence type="ECO:0000256" key="5">
    <source>
        <dbReference type="ARBA" id="ARBA00022801"/>
    </source>
</evidence>
<dbReference type="PANTHER" id="PTHR30337">
    <property type="entry name" value="COMPONENT OF ATP-DEPENDENT DSDNA EXONUCLEASE"/>
    <property type="match status" value="1"/>
</dbReference>
<dbReference type="GO" id="GO:0004519">
    <property type="term" value="F:endonuclease activity"/>
    <property type="evidence" value="ECO:0007669"/>
    <property type="project" value="UniProtKB-KW"/>
</dbReference>
<dbReference type="InterPro" id="IPR041796">
    <property type="entry name" value="Mre11_N"/>
</dbReference>
<keyword evidence="7" id="KW-0255">Endonuclease</keyword>
<evidence type="ECO:0000256" key="3">
    <source>
        <dbReference type="ARBA" id="ARBA00013365"/>
    </source>
</evidence>
<dbReference type="GO" id="GO:0006310">
    <property type="term" value="P:DNA recombination"/>
    <property type="evidence" value="ECO:0007669"/>
    <property type="project" value="UniProtKB-KW"/>
</dbReference>
<dbReference type="InterPro" id="IPR004843">
    <property type="entry name" value="Calcineurin-like_PHP"/>
</dbReference>
<evidence type="ECO:0000259" key="9">
    <source>
        <dbReference type="Pfam" id="PF12320"/>
    </source>
</evidence>
<dbReference type="SUPFAM" id="SSF56300">
    <property type="entry name" value="Metallo-dependent phosphatases"/>
    <property type="match status" value="1"/>
</dbReference>
<dbReference type="Pfam" id="PF12320">
    <property type="entry name" value="SbcD_C"/>
    <property type="match status" value="1"/>
</dbReference>
<dbReference type="InterPro" id="IPR029052">
    <property type="entry name" value="Metallo-depent_PP-like"/>
</dbReference>
<dbReference type="NCBIfam" id="TIGR00619">
    <property type="entry name" value="sbcd"/>
    <property type="match status" value="1"/>
</dbReference>
<dbReference type="Gene3D" id="3.60.21.10">
    <property type="match status" value="1"/>
</dbReference>
<proteinExistence type="inferred from homology"/>
<evidence type="ECO:0000256" key="7">
    <source>
        <dbReference type="RuleBase" id="RU363069"/>
    </source>
</evidence>
<name>A0A3P3XQD7_9SPIR</name>